<evidence type="ECO:0000256" key="5">
    <source>
        <dbReference type="ARBA" id="ARBA00049534"/>
    </source>
</evidence>
<dbReference type="PANTHER" id="PTHR12544">
    <property type="entry name" value="GLUTAMINASE"/>
    <property type="match status" value="1"/>
</dbReference>
<reference evidence="7 8" key="1">
    <citation type="submission" date="2020-04" db="EMBL/GenBank/DDBJ databases">
        <title>Flammeovirga sp. SR4, a novel species isolated from seawater.</title>
        <authorList>
            <person name="Wang X."/>
        </authorList>
    </citation>
    <scope>NUCLEOTIDE SEQUENCE [LARGE SCALE GENOMIC DNA]</scope>
    <source>
        <strain evidence="7 8">SR4</strain>
    </source>
</reference>
<feature type="binding site" evidence="6">
    <location>
        <position position="188"/>
    </location>
    <ligand>
        <name>substrate</name>
    </ligand>
</feature>
<keyword evidence="8" id="KW-1185">Reference proteome</keyword>
<evidence type="ECO:0000256" key="3">
    <source>
        <dbReference type="ARBA" id="ARBA00012918"/>
    </source>
</evidence>
<evidence type="ECO:0000313" key="8">
    <source>
        <dbReference type="Proteomes" id="UP000585050"/>
    </source>
</evidence>
<evidence type="ECO:0000313" key="7">
    <source>
        <dbReference type="EMBL" id="NLR90039.1"/>
    </source>
</evidence>
<proteinExistence type="inferred from homology"/>
<dbReference type="AlphaFoldDB" id="A0A7X8SGY3"/>
<keyword evidence="6" id="KW-0007">Acetylation</keyword>
<comment type="caution">
    <text evidence="7">The sequence shown here is derived from an EMBL/GenBank/DDBJ whole genome shotgun (WGS) entry which is preliminary data.</text>
</comment>
<dbReference type="HAMAP" id="MF_00313">
    <property type="entry name" value="Glutaminase"/>
    <property type="match status" value="1"/>
</dbReference>
<dbReference type="GO" id="GO:0006543">
    <property type="term" value="P:L-glutamine catabolic process"/>
    <property type="evidence" value="ECO:0007669"/>
    <property type="project" value="TreeGrafter"/>
</dbReference>
<evidence type="ECO:0000256" key="1">
    <source>
        <dbReference type="ARBA" id="ARBA00011076"/>
    </source>
</evidence>
<dbReference type="GO" id="GO:0006537">
    <property type="term" value="P:glutamate biosynthetic process"/>
    <property type="evidence" value="ECO:0007669"/>
    <property type="project" value="TreeGrafter"/>
</dbReference>
<dbReference type="Proteomes" id="UP000585050">
    <property type="component" value="Unassembled WGS sequence"/>
</dbReference>
<accession>A0A7X8SGY3</accession>
<feature type="binding site" evidence="6">
    <location>
        <position position="164"/>
    </location>
    <ligand>
        <name>substrate</name>
    </ligand>
</feature>
<sequence length="304" mass="34221">MDYQSIINEIYRDLMFEEDFGQIATYIPELAKVSPNKFGVHLYTHDGFNYSIGDAREKFSIQSISKVFSLSIALSLLGPALWKRVGVEPSGTAFNSIVQLEYERGIPRNPFINPGAIVVADLLVTYLKDTKKEFLEYIRALTGVDTIDYDKDVAKSEQRSGYKNSAHVNMLKSFGNIKNDVEEVLDFYYHQCSLSMTCEELGKAFHKFSDTNSVFSYNGIHLSQSQVKRINAIMLMCGFYDESGEFAFKVGLPGKSGVGGGIVAILPNKYTISVWSPRLNNKGNSYMGVRFLKQFTTRTNQSIF</sequence>
<dbReference type="Pfam" id="PF04960">
    <property type="entry name" value="Glutaminase"/>
    <property type="match status" value="1"/>
</dbReference>
<dbReference type="NCBIfam" id="TIGR03814">
    <property type="entry name" value="Gln_ase"/>
    <property type="match status" value="1"/>
</dbReference>
<evidence type="ECO:0000256" key="6">
    <source>
        <dbReference type="HAMAP-Rule" id="MF_00313"/>
    </source>
</evidence>
<dbReference type="InterPro" id="IPR012338">
    <property type="entry name" value="Beta-lactam/transpept-like"/>
</dbReference>
<feature type="binding site" evidence="6">
    <location>
        <position position="113"/>
    </location>
    <ligand>
        <name>substrate</name>
    </ligand>
</feature>
<comment type="catalytic activity">
    <reaction evidence="5 6">
        <text>L-glutamine + H2O = L-glutamate + NH4(+)</text>
        <dbReference type="Rhea" id="RHEA:15889"/>
        <dbReference type="ChEBI" id="CHEBI:15377"/>
        <dbReference type="ChEBI" id="CHEBI:28938"/>
        <dbReference type="ChEBI" id="CHEBI:29985"/>
        <dbReference type="ChEBI" id="CHEBI:58359"/>
        <dbReference type="EC" id="3.5.1.2"/>
    </reaction>
</comment>
<dbReference type="Gene3D" id="3.40.710.10">
    <property type="entry name" value="DD-peptidase/beta-lactamase superfamily"/>
    <property type="match status" value="1"/>
</dbReference>
<evidence type="ECO:0000256" key="4">
    <source>
        <dbReference type="ARBA" id="ARBA00022801"/>
    </source>
</evidence>
<feature type="binding site" evidence="6">
    <location>
        <position position="258"/>
    </location>
    <ligand>
        <name>substrate</name>
    </ligand>
</feature>
<name>A0A7X8SGY3_9BACT</name>
<dbReference type="EC" id="3.5.1.2" evidence="3 6"/>
<gene>
    <name evidence="6" type="primary">glsA</name>
    <name evidence="7" type="ORF">HGP29_02425</name>
</gene>
<dbReference type="GO" id="GO:0004359">
    <property type="term" value="F:glutaminase activity"/>
    <property type="evidence" value="ECO:0007669"/>
    <property type="project" value="UniProtKB-UniRule"/>
</dbReference>
<dbReference type="InterPro" id="IPR015868">
    <property type="entry name" value="Glutaminase"/>
</dbReference>
<organism evidence="7 8">
    <name type="scientific">Flammeovirga agarivorans</name>
    <dbReference type="NCBI Taxonomy" id="2726742"/>
    <lineage>
        <taxon>Bacteria</taxon>
        <taxon>Pseudomonadati</taxon>
        <taxon>Bacteroidota</taxon>
        <taxon>Cytophagia</taxon>
        <taxon>Cytophagales</taxon>
        <taxon>Flammeovirgaceae</taxon>
        <taxon>Flammeovirga</taxon>
    </lineage>
</organism>
<dbReference type="NCBIfam" id="NF002133">
    <property type="entry name" value="PRK00971.1-2"/>
    <property type="match status" value="1"/>
</dbReference>
<comment type="similarity">
    <text evidence="1 6">Belongs to the glutaminase family.</text>
</comment>
<feature type="binding site" evidence="6">
    <location>
        <position position="63"/>
    </location>
    <ligand>
        <name>substrate</name>
    </ligand>
</feature>
<comment type="subunit">
    <text evidence="2 6">Homotetramer.</text>
</comment>
<evidence type="ECO:0000256" key="2">
    <source>
        <dbReference type="ARBA" id="ARBA00011881"/>
    </source>
</evidence>
<dbReference type="PANTHER" id="PTHR12544:SF29">
    <property type="entry name" value="GLUTAMINASE"/>
    <property type="match status" value="1"/>
</dbReference>
<keyword evidence="4 6" id="KW-0378">Hydrolase</keyword>
<feature type="binding site" evidence="6">
    <location>
        <position position="157"/>
    </location>
    <ligand>
        <name>substrate</name>
    </ligand>
</feature>
<dbReference type="SUPFAM" id="SSF56601">
    <property type="entry name" value="beta-lactamase/transpeptidase-like"/>
    <property type="match status" value="1"/>
</dbReference>
<dbReference type="EMBL" id="JABAIL010000001">
    <property type="protein sequence ID" value="NLR90039.1"/>
    <property type="molecule type" value="Genomic_DNA"/>
</dbReference>
<feature type="binding site" evidence="6">
    <location>
        <position position="240"/>
    </location>
    <ligand>
        <name>substrate</name>
    </ligand>
</feature>
<protein>
    <recommendedName>
        <fullName evidence="3 6">Glutaminase</fullName>
        <ecNumber evidence="3 6">3.5.1.2</ecNumber>
    </recommendedName>
</protein>
<dbReference type="FunFam" id="3.40.710.10:FF:000005">
    <property type="entry name" value="Glutaminase"/>
    <property type="match status" value="1"/>
</dbReference>